<dbReference type="PROSITE" id="PS51669">
    <property type="entry name" value="4FE4S_MOW_BIS_MGD"/>
    <property type="match status" value="1"/>
</dbReference>
<dbReference type="Gene3D" id="2.40.40.20">
    <property type="match status" value="1"/>
</dbReference>
<dbReference type="SUPFAM" id="SSF53706">
    <property type="entry name" value="Formate dehydrogenase/DMSO reductase, domains 1-3"/>
    <property type="match status" value="1"/>
</dbReference>
<evidence type="ECO:0000256" key="9">
    <source>
        <dbReference type="ARBA" id="ARBA00023014"/>
    </source>
</evidence>
<dbReference type="PANTHER" id="PTHR43105">
    <property type="entry name" value="RESPIRATORY NITRATE REDUCTASE"/>
    <property type="match status" value="1"/>
</dbReference>
<dbReference type="CDD" id="cd02754">
    <property type="entry name" value="MopB_Nitrate-R-NapA-like"/>
    <property type="match status" value="1"/>
</dbReference>
<dbReference type="Pfam" id="PF01568">
    <property type="entry name" value="Molydop_binding"/>
    <property type="match status" value="1"/>
</dbReference>
<dbReference type="PROSITE" id="PS00551">
    <property type="entry name" value="MOLYBDOPTERIN_PROK_1"/>
    <property type="match status" value="1"/>
</dbReference>
<dbReference type="InterPro" id="IPR006656">
    <property type="entry name" value="Mopterin_OxRdtase"/>
</dbReference>
<comment type="cofactor">
    <cofactor evidence="2">
        <name>[4Fe-4S] cluster</name>
        <dbReference type="ChEBI" id="CHEBI:49883"/>
    </cofactor>
</comment>
<evidence type="ECO:0000256" key="7">
    <source>
        <dbReference type="ARBA" id="ARBA00023002"/>
    </source>
</evidence>
<comment type="caution">
    <text evidence="12">The sequence shown here is derived from an EMBL/GenBank/DDBJ whole genome shotgun (WGS) entry which is preliminary data.</text>
</comment>
<evidence type="ECO:0000256" key="3">
    <source>
        <dbReference type="ARBA" id="ARBA00008747"/>
    </source>
</evidence>
<organism evidence="12 13">
    <name type="scientific">Uliginosibacterium silvisoli</name>
    <dbReference type="NCBI Taxonomy" id="3114758"/>
    <lineage>
        <taxon>Bacteria</taxon>
        <taxon>Pseudomonadati</taxon>
        <taxon>Pseudomonadota</taxon>
        <taxon>Betaproteobacteria</taxon>
        <taxon>Rhodocyclales</taxon>
        <taxon>Zoogloeaceae</taxon>
        <taxon>Uliginosibacterium</taxon>
    </lineage>
</organism>
<keyword evidence="9" id="KW-0411">Iron-sulfur</keyword>
<keyword evidence="7" id="KW-0560">Oxidoreductase</keyword>
<dbReference type="InterPro" id="IPR006963">
    <property type="entry name" value="Mopterin_OxRdtase_4Fe-4S_dom"/>
</dbReference>
<dbReference type="SUPFAM" id="SSF50692">
    <property type="entry name" value="ADC-like"/>
    <property type="match status" value="1"/>
</dbReference>
<evidence type="ECO:0000256" key="8">
    <source>
        <dbReference type="ARBA" id="ARBA00023004"/>
    </source>
</evidence>
<dbReference type="Gene3D" id="3.40.228.10">
    <property type="entry name" value="Dimethylsulfoxide Reductase, domain 2"/>
    <property type="match status" value="1"/>
</dbReference>
<dbReference type="PANTHER" id="PTHR43105:SF10">
    <property type="entry name" value="NADH-QUINONE OXIDOREDUCTASE SUBUNIT G"/>
    <property type="match status" value="1"/>
</dbReference>
<feature type="domain" description="4Fe-4S Mo/W bis-MGD-type" evidence="11">
    <location>
        <begin position="19"/>
        <end position="76"/>
    </location>
</feature>
<dbReference type="CDD" id="cd02791">
    <property type="entry name" value="MopB_CT_Nitrate-R-NapA-like"/>
    <property type="match status" value="1"/>
</dbReference>
<comment type="similarity">
    <text evidence="3">Belongs to the prokaryotic molybdopterin-containing oxidoreductase family. NasA/NapA/NarB subfamily.</text>
</comment>
<dbReference type="Gene3D" id="3.40.50.740">
    <property type="match status" value="1"/>
</dbReference>
<keyword evidence="13" id="KW-1185">Reference proteome</keyword>
<name>A0ABU6K680_9RHOO</name>
<evidence type="ECO:0000256" key="4">
    <source>
        <dbReference type="ARBA" id="ARBA00022485"/>
    </source>
</evidence>
<dbReference type="Proteomes" id="UP001331561">
    <property type="component" value="Unassembled WGS sequence"/>
</dbReference>
<keyword evidence="4" id="KW-0004">4Fe-4S</keyword>
<dbReference type="InterPro" id="IPR009010">
    <property type="entry name" value="Asp_de-COase-like_dom_sf"/>
</dbReference>
<evidence type="ECO:0000256" key="2">
    <source>
        <dbReference type="ARBA" id="ARBA00001966"/>
    </source>
</evidence>
<dbReference type="InterPro" id="IPR027467">
    <property type="entry name" value="MopterinOxRdtase_cofactor_BS"/>
</dbReference>
<keyword evidence="6" id="KW-0479">Metal-binding</keyword>
<evidence type="ECO:0000313" key="13">
    <source>
        <dbReference type="Proteomes" id="UP001331561"/>
    </source>
</evidence>
<dbReference type="Pfam" id="PF00384">
    <property type="entry name" value="Molybdopterin"/>
    <property type="match status" value="1"/>
</dbReference>
<evidence type="ECO:0000259" key="11">
    <source>
        <dbReference type="PROSITE" id="PS51669"/>
    </source>
</evidence>
<dbReference type="InterPro" id="IPR050123">
    <property type="entry name" value="Prok_molybdopt-oxidoreductase"/>
</dbReference>
<proteinExistence type="inferred from homology"/>
<evidence type="ECO:0000256" key="10">
    <source>
        <dbReference type="ARBA" id="ARBA00023063"/>
    </source>
</evidence>
<dbReference type="Pfam" id="PF04879">
    <property type="entry name" value="Molybdop_Fe4S4"/>
    <property type="match status" value="1"/>
</dbReference>
<evidence type="ECO:0000256" key="1">
    <source>
        <dbReference type="ARBA" id="ARBA00001942"/>
    </source>
</evidence>
<keyword evidence="5" id="KW-0500">Molybdenum</keyword>
<evidence type="ECO:0000256" key="6">
    <source>
        <dbReference type="ARBA" id="ARBA00022723"/>
    </source>
</evidence>
<reference evidence="12 13" key="1">
    <citation type="submission" date="2024-01" db="EMBL/GenBank/DDBJ databases">
        <title>Uliginosibacterium soil sp. nov.</title>
        <authorList>
            <person name="Lv Y."/>
        </authorList>
    </citation>
    <scope>NUCLEOTIDE SEQUENCE [LARGE SCALE GENOMIC DNA]</scope>
    <source>
        <strain evidence="12 13">H3</strain>
    </source>
</reference>
<comment type="cofactor">
    <cofactor evidence="1">
        <name>Mo-bis(molybdopterin guanine dinucleotide)</name>
        <dbReference type="ChEBI" id="CHEBI:60539"/>
    </cofactor>
</comment>
<accession>A0ABU6K680</accession>
<protein>
    <submittedName>
        <fullName evidence="12">Nitrate reductase</fullName>
    </submittedName>
</protein>
<gene>
    <name evidence="12" type="ORF">VVD49_16885</name>
</gene>
<dbReference type="InterPro" id="IPR006657">
    <property type="entry name" value="MoPterin_dinucl-bd_dom"/>
</dbReference>
<dbReference type="Gene3D" id="2.20.25.90">
    <property type="entry name" value="ADC-like domains"/>
    <property type="match status" value="1"/>
</dbReference>
<dbReference type="SMART" id="SM00926">
    <property type="entry name" value="Molybdop_Fe4S4"/>
    <property type="match status" value="1"/>
</dbReference>
<dbReference type="RefSeq" id="WP_327600377.1">
    <property type="nucleotide sequence ID" value="NZ_JAYXHS010000003.1"/>
</dbReference>
<keyword evidence="10" id="KW-0534">Nitrate assimilation</keyword>
<dbReference type="EMBL" id="JAYXHS010000003">
    <property type="protein sequence ID" value="MEC5387408.1"/>
    <property type="molecule type" value="Genomic_DNA"/>
</dbReference>
<sequence>MLFGRKNRKPISIPVKAVAEWKYTTCNYCSTGCAIEIGLDDTGRLITSRGHAGADVNRGKLCIKGLLEHELFESPGRGKVPLMREKAHMPFAPTSWDMAMDKTAAKIKEIQDKYGRDSFAVVSTGQLLTEEFYSLGKLVRGQIGTNNYDGNTTLCMASAVSGYKRSFGSDGPPGAYEDFEHTHCLMAFGSNLPEQHPIIYWRLKEALEKRKFPLIVVDPRVTMLAQFADIHLPLTPGTDTVLINAMMHVILKEGLEDKDYIAAHTNGIEELRALVADYDPKTAQHVCGISEDLIRTVARLYAKAPAAMSIWTMGINQSTHGSDGVVNINNLNLITGNIGKPGGTSLSITGQCNAMGTREWSSCSGLPGYRLLEKEKDRKKIADYWGIDESFFPPKRGLSQTDIFPAIETGEIKGLWLIATNPMTSMPNQPRIRKAMENLEFLVVQDVYEDVETNKYSHVYFPAAVWAEKEGCHTNTERRVNLTRNALKPYADSKPDFWIIKEMAKRFQDRNQIHFPETPEGAFNEMRELSVGEGRTLDISGMTYDRIEAARGIQWPYSEAQAKADEEKVGEARPFDLQERQDFIGNRRLYTDGKFQWPDGRALLIPVRFVNNNECPDAEYPFWLNSGRVVEHFHTRTRTGKIGNCNKFSPTPYMEMNPDAAEALGVEHQSYVRVVSRRGDAVVMVQLTQRVGRDMLFIPFHFHDCVNRLTLGLLDPYSRQPAFKQNAARIEKIDQKEAARLNLERRTF</sequence>
<dbReference type="InterPro" id="IPR041957">
    <property type="entry name" value="CT_Nitrate-R-NapA-like"/>
</dbReference>
<evidence type="ECO:0000256" key="5">
    <source>
        <dbReference type="ARBA" id="ARBA00022505"/>
    </source>
</evidence>
<evidence type="ECO:0000313" key="12">
    <source>
        <dbReference type="EMBL" id="MEC5387408.1"/>
    </source>
</evidence>
<keyword evidence="8" id="KW-0408">Iron</keyword>